<evidence type="ECO:0000259" key="2">
    <source>
        <dbReference type="PROSITE" id="PS50164"/>
    </source>
</evidence>
<organism evidence="3 4">
    <name type="scientific">Alteromonas confluentis</name>
    <dbReference type="NCBI Taxonomy" id="1656094"/>
    <lineage>
        <taxon>Bacteria</taxon>
        <taxon>Pseudomonadati</taxon>
        <taxon>Pseudomonadota</taxon>
        <taxon>Gammaproteobacteria</taxon>
        <taxon>Alteromonadales</taxon>
        <taxon>Alteromonadaceae</taxon>
        <taxon>Alteromonas/Salinimonas group</taxon>
        <taxon>Alteromonas</taxon>
    </lineage>
</organism>
<evidence type="ECO:0000313" key="3">
    <source>
        <dbReference type="EMBL" id="OFC70588.1"/>
    </source>
</evidence>
<name>A0A1E7ZAM9_9ALTE</name>
<comment type="similarity">
    <text evidence="1">Belongs to the UPF0213 family.</text>
</comment>
<dbReference type="EMBL" id="MDHN01000028">
    <property type="protein sequence ID" value="OFC70588.1"/>
    <property type="molecule type" value="Genomic_DNA"/>
</dbReference>
<dbReference type="InterPro" id="IPR035901">
    <property type="entry name" value="GIY-YIG_endonuc_sf"/>
</dbReference>
<dbReference type="InterPro" id="IPR050190">
    <property type="entry name" value="UPF0213_domain"/>
</dbReference>
<feature type="domain" description="GIY-YIG" evidence="2">
    <location>
        <begin position="17"/>
        <end position="94"/>
    </location>
</feature>
<gene>
    <name evidence="3" type="ORF">BFC18_12600</name>
</gene>
<dbReference type="RefSeq" id="WP_070125661.1">
    <property type="nucleotide sequence ID" value="NZ_MDHN01000028.1"/>
</dbReference>
<dbReference type="CDD" id="cd10456">
    <property type="entry name" value="GIY-YIG_UPF0213"/>
    <property type="match status" value="1"/>
</dbReference>
<accession>A0A1E7ZAM9</accession>
<proteinExistence type="inferred from homology"/>
<reference evidence="3 4" key="1">
    <citation type="submission" date="2016-08" db="EMBL/GenBank/DDBJ databases">
        <authorList>
            <person name="Seilhamer J.J."/>
        </authorList>
    </citation>
    <scope>NUCLEOTIDE SEQUENCE [LARGE SCALE GENOMIC DNA]</scope>
    <source>
        <strain evidence="3 4">KCTC 42603</strain>
    </source>
</reference>
<protein>
    <recommendedName>
        <fullName evidence="2">GIY-YIG domain-containing protein</fullName>
    </recommendedName>
</protein>
<dbReference type="Pfam" id="PF01541">
    <property type="entry name" value="GIY-YIG"/>
    <property type="match status" value="1"/>
</dbReference>
<evidence type="ECO:0000256" key="1">
    <source>
        <dbReference type="ARBA" id="ARBA00007435"/>
    </source>
</evidence>
<sequence length="116" mass="13255">MQQSIPVIDTKEQTTAPQWYIYIVENRLGQLYTGVTTSPQRRIRQHRGEIKGGARALKGKGPIKFRWIASVSGKSDAMRAEYSLKQLKRPQKLALIKGVRPFPFKAEVCTHLFQDD</sequence>
<dbReference type="SUPFAM" id="SSF82771">
    <property type="entry name" value="GIY-YIG endonuclease"/>
    <property type="match status" value="1"/>
</dbReference>
<dbReference type="InterPro" id="IPR000305">
    <property type="entry name" value="GIY-YIG_endonuc"/>
</dbReference>
<dbReference type="PANTHER" id="PTHR34477">
    <property type="entry name" value="UPF0213 PROTEIN YHBQ"/>
    <property type="match status" value="1"/>
</dbReference>
<keyword evidence="4" id="KW-1185">Reference proteome</keyword>
<dbReference type="OrthoDB" id="9797095at2"/>
<dbReference type="AlphaFoldDB" id="A0A1E7ZAM9"/>
<dbReference type="STRING" id="1656094.BFC18_12600"/>
<dbReference type="PROSITE" id="PS50164">
    <property type="entry name" value="GIY_YIG"/>
    <property type="match status" value="1"/>
</dbReference>
<dbReference type="Gene3D" id="3.40.1440.10">
    <property type="entry name" value="GIY-YIG endonuclease"/>
    <property type="match status" value="1"/>
</dbReference>
<comment type="caution">
    <text evidence="3">The sequence shown here is derived from an EMBL/GenBank/DDBJ whole genome shotgun (WGS) entry which is preliminary data.</text>
</comment>
<dbReference type="SMART" id="SM00465">
    <property type="entry name" value="GIYc"/>
    <property type="match status" value="1"/>
</dbReference>
<dbReference type="Proteomes" id="UP000175691">
    <property type="component" value="Unassembled WGS sequence"/>
</dbReference>
<dbReference type="PANTHER" id="PTHR34477:SF1">
    <property type="entry name" value="UPF0213 PROTEIN YHBQ"/>
    <property type="match status" value="1"/>
</dbReference>
<evidence type="ECO:0000313" key="4">
    <source>
        <dbReference type="Proteomes" id="UP000175691"/>
    </source>
</evidence>